<dbReference type="EMBL" id="MU006619">
    <property type="protein sequence ID" value="KAF2741921.1"/>
    <property type="molecule type" value="Genomic_DNA"/>
</dbReference>
<feature type="region of interest" description="Disordered" evidence="2">
    <location>
        <begin position="1"/>
        <end position="20"/>
    </location>
</feature>
<evidence type="ECO:0000256" key="1">
    <source>
        <dbReference type="SAM" id="Coils"/>
    </source>
</evidence>
<dbReference type="AlphaFoldDB" id="A0A6A6UXV5"/>
<dbReference type="Proteomes" id="UP000799440">
    <property type="component" value="Unassembled WGS sequence"/>
</dbReference>
<feature type="region of interest" description="Disordered" evidence="2">
    <location>
        <begin position="64"/>
        <end position="90"/>
    </location>
</feature>
<protein>
    <submittedName>
        <fullName evidence="3">Uncharacterized protein</fullName>
    </submittedName>
</protein>
<name>A0A6A6UXV5_9PLEO</name>
<sequence>MSDDMFEDYANSNSHAQQELNSLQEQLGEKAKANSDLRLERDGLCLEIEDLRVTLDRKDKESHNLQSDLQKAKEQVQEEVQSRGGLQQDLQQQKERNHVLEEQILELNQKQKDEHSFHSNEAHLKQKIVDYEELLAQQQVSHRTALDEAYRSHEATKEMHKGAVEKNQQLTAENNRVVQELAQQQQCSSRLEERITQLTQDVEKRKKELDAQGERFKQFEIQRGPGVCNGPFELGPAQILLGETTKHFMTWNSERRGIHAQMIAADKDPPSLGKLQVCIVGLQQSYQGAYYSLSREQVELLDTEIQKRKLIGCVMKKNEEGTTSAKRVSNVKDIDEQKGCYYLGEAEVMSQFANDLQWNANRKRNCDWIEERSSNVETRKRKK</sequence>
<evidence type="ECO:0000313" key="3">
    <source>
        <dbReference type="EMBL" id="KAF2741921.1"/>
    </source>
</evidence>
<feature type="coiled-coil region" evidence="1">
    <location>
        <begin position="167"/>
        <end position="208"/>
    </location>
</feature>
<feature type="compositionally biased region" description="Polar residues" evidence="2">
    <location>
        <begin position="10"/>
        <end position="20"/>
    </location>
</feature>
<dbReference type="Gene3D" id="1.20.5.1160">
    <property type="entry name" value="Vasodilator-stimulated phosphoprotein"/>
    <property type="match status" value="1"/>
</dbReference>
<evidence type="ECO:0000313" key="4">
    <source>
        <dbReference type="Proteomes" id="UP000799440"/>
    </source>
</evidence>
<proteinExistence type="predicted"/>
<evidence type="ECO:0000256" key="2">
    <source>
        <dbReference type="SAM" id="MobiDB-lite"/>
    </source>
</evidence>
<keyword evidence="4" id="KW-1185">Reference proteome</keyword>
<organism evidence="3 4">
    <name type="scientific">Sporormia fimetaria CBS 119925</name>
    <dbReference type="NCBI Taxonomy" id="1340428"/>
    <lineage>
        <taxon>Eukaryota</taxon>
        <taxon>Fungi</taxon>
        <taxon>Dikarya</taxon>
        <taxon>Ascomycota</taxon>
        <taxon>Pezizomycotina</taxon>
        <taxon>Dothideomycetes</taxon>
        <taxon>Pleosporomycetidae</taxon>
        <taxon>Pleosporales</taxon>
        <taxon>Sporormiaceae</taxon>
        <taxon>Sporormia</taxon>
    </lineage>
</organism>
<reference evidence="3" key="1">
    <citation type="journal article" date="2020" name="Stud. Mycol.">
        <title>101 Dothideomycetes genomes: a test case for predicting lifestyles and emergence of pathogens.</title>
        <authorList>
            <person name="Haridas S."/>
            <person name="Albert R."/>
            <person name="Binder M."/>
            <person name="Bloem J."/>
            <person name="Labutti K."/>
            <person name="Salamov A."/>
            <person name="Andreopoulos B."/>
            <person name="Baker S."/>
            <person name="Barry K."/>
            <person name="Bills G."/>
            <person name="Bluhm B."/>
            <person name="Cannon C."/>
            <person name="Castanera R."/>
            <person name="Culley D."/>
            <person name="Daum C."/>
            <person name="Ezra D."/>
            <person name="Gonzalez J."/>
            <person name="Henrissat B."/>
            <person name="Kuo A."/>
            <person name="Liang C."/>
            <person name="Lipzen A."/>
            <person name="Lutzoni F."/>
            <person name="Magnuson J."/>
            <person name="Mondo S."/>
            <person name="Nolan M."/>
            <person name="Ohm R."/>
            <person name="Pangilinan J."/>
            <person name="Park H.-J."/>
            <person name="Ramirez L."/>
            <person name="Alfaro M."/>
            <person name="Sun H."/>
            <person name="Tritt A."/>
            <person name="Yoshinaga Y."/>
            <person name="Zwiers L.-H."/>
            <person name="Turgeon B."/>
            <person name="Goodwin S."/>
            <person name="Spatafora J."/>
            <person name="Crous P."/>
            <person name="Grigoriev I."/>
        </authorList>
    </citation>
    <scope>NUCLEOTIDE SEQUENCE</scope>
    <source>
        <strain evidence="3">CBS 119925</strain>
    </source>
</reference>
<gene>
    <name evidence="3" type="ORF">M011DRAFT_482117</name>
</gene>
<keyword evidence="1" id="KW-0175">Coiled coil</keyword>
<accession>A0A6A6UXV5</accession>